<keyword evidence="6" id="KW-0614">Plasmid</keyword>
<dbReference type="GO" id="GO:0005886">
    <property type="term" value="C:plasma membrane"/>
    <property type="evidence" value="ECO:0007669"/>
    <property type="project" value="UniProtKB-SubCell"/>
</dbReference>
<keyword evidence="7" id="KW-1185">Reference proteome</keyword>
<dbReference type="PANTHER" id="PTHR30086:SF20">
    <property type="entry name" value="ARGININE EXPORTER PROTEIN ARGO-RELATED"/>
    <property type="match status" value="1"/>
</dbReference>
<dbReference type="AlphaFoldDB" id="A0AAE5FEB4"/>
<dbReference type="Proteomes" id="UP000030081">
    <property type="component" value="Plasmid p319"/>
</dbReference>
<sequence length="208" mass="22147">MSVEIWLSFVAASFALCLTPGPTTLLVVGQSMAYGKRSVLPTILGVLSGDLIALSFSLIGIGAILATSAAVFTLMKWAGALYLIYLGIKAWRRPVTETDDDTDIPTVGNPWRVYKDSLIVTALNPKGLVFFMAFLPLFITPNADNLLEQMAILIATFIGASLCSVSVYASFAGWMKGRLSSPTMKARFNKASGGLLVGAGIMTSALDR</sequence>
<keyword evidence="3" id="KW-0812">Transmembrane</keyword>
<proteinExistence type="predicted"/>
<keyword evidence="2" id="KW-1003">Cell membrane</keyword>
<dbReference type="InterPro" id="IPR001123">
    <property type="entry name" value="LeuE-type"/>
</dbReference>
<evidence type="ECO:0000313" key="6">
    <source>
        <dbReference type="EMBL" id="AIW22944.1"/>
    </source>
</evidence>
<dbReference type="EMBL" id="CP009620">
    <property type="protein sequence ID" value="AIW22944.1"/>
    <property type="molecule type" value="Genomic_DNA"/>
</dbReference>
<dbReference type="PANTHER" id="PTHR30086">
    <property type="entry name" value="ARGININE EXPORTER PROTEIN ARGO"/>
    <property type="match status" value="1"/>
</dbReference>
<dbReference type="GO" id="GO:0015171">
    <property type="term" value="F:amino acid transmembrane transporter activity"/>
    <property type="evidence" value="ECO:0007669"/>
    <property type="project" value="TreeGrafter"/>
</dbReference>
<keyword evidence="4" id="KW-1133">Transmembrane helix</keyword>
<organism evidence="6 7">
    <name type="scientific">Vibrio coralliilyticus</name>
    <dbReference type="NCBI Taxonomy" id="190893"/>
    <lineage>
        <taxon>Bacteria</taxon>
        <taxon>Pseudomonadati</taxon>
        <taxon>Pseudomonadota</taxon>
        <taxon>Gammaproteobacteria</taxon>
        <taxon>Vibrionales</taxon>
        <taxon>Vibrionaceae</taxon>
        <taxon>Vibrio</taxon>
    </lineage>
</organism>
<evidence type="ECO:0000256" key="4">
    <source>
        <dbReference type="ARBA" id="ARBA00022989"/>
    </source>
</evidence>
<dbReference type="GeneID" id="93945043"/>
<dbReference type="KEGG" id="vcy:IX92_28360"/>
<keyword evidence="5" id="KW-0472">Membrane</keyword>
<evidence type="ECO:0000256" key="3">
    <source>
        <dbReference type="ARBA" id="ARBA00022692"/>
    </source>
</evidence>
<evidence type="ECO:0000256" key="1">
    <source>
        <dbReference type="ARBA" id="ARBA00004651"/>
    </source>
</evidence>
<dbReference type="PIRSF" id="PIRSF006324">
    <property type="entry name" value="LeuE"/>
    <property type="match status" value="1"/>
</dbReference>
<gene>
    <name evidence="6" type="ORF">IX92_28360</name>
</gene>
<comment type="subcellular location">
    <subcellularLocation>
        <location evidence="1">Cell membrane</location>
        <topology evidence="1">Multi-pass membrane protein</topology>
    </subcellularLocation>
</comment>
<dbReference type="KEGG" id="vct:JV59_25445"/>
<accession>A0AAE5FEB4</accession>
<evidence type="ECO:0000256" key="2">
    <source>
        <dbReference type="ARBA" id="ARBA00022475"/>
    </source>
</evidence>
<geneLocation type="plasmid" evidence="6 7">
    <name>p319</name>
</geneLocation>
<evidence type="ECO:0000313" key="7">
    <source>
        <dbReference type="Proteomes" id="UP000030081"/>
    </source>
</evidence>
<name>A0AAE5FEB4_9VIBR</name>
<evidence type="ECO:0000256" key="5">
    <source>
        <dbReference type="ARBA" id="ARBA00023136"/>
    </source>
</evidence>
<dbReference type="Pfam" id="PF01810">
    <property type="entry name" value="LysE"/>
    <property type="match status" value="1"/>
</dbReference>
<protein>
    <submittedName>
        <fullName evidence="6">Lysine transporter LysE</fullName>
    </submittedName>
</protein>
<dbReference type="RefSeq" id="WP_006958747.1">
    <property type="nucleotide sequence ID" value="NZ_CP009266.1"/>
</dbReference>
<reference evidence="6 7" key="1">
    <citation type="submission" date="2014-10" db="EMBL/GenBank/DDBJ databases">
        <title>The Complete Genome Sequence for the Shellfish Pathogen Vibrio coralliilyticus RE98 Isolated from a Shellfish Hatchery.</title>
        <authorList>
            <person name="Richards G.P."/>
            <person name="Bono J.L."/>
            <person name="Watson M.A."/>
            <person name="Needleman D.S."/>
        </authorList>
    </citation>
    <scope>NUCLEOTIDE SEQUENCE [LARGE SCALE GENOMIC DNA]</scope>
    <source>
        <strain evidence="6 7">RE98</strain>
        <plasmid evidence="6 7">p319</plasmid>
    </source>
</reference>